<evidence type="ECO:0000256" key="1">
    <source>
        <dbReference type="ARBA" id="ARBA00004370"/>
    </source>
</evidence>
<dbReference type="OrthoDB" id="6022667at2759"/>
<feature type="transmembrane region" description="Helical" evidence="5">
    <location>
        <begin position="34"/>
        <end position="57"/>
    </location>
</feature>
<feature type="domain" description="G-protein coupled receptors family 1 profile" evidence="6">
    <location>
        <begin position="1"/>
        <end position="91"/>
    </location>
</feature>
<accession>A0A9W9ZIV6</accession>
<keyword evidence="2 5" id="KW-0812">Transmembrane</keyword>
<organism evidence="7 8">
    <name type="scientific">Desmophyllum pertusum</name>
    <dbReference type="NCBI Taxonomy" id="174260"/>
    <lineage>
        <taxon>Eukaryota</taxon>
        <taxon>Metazoa</taxon>
        <taxon>Cnidaria</taxon>
        <taxon>Anthozoa</taxon>
        <taxon>Hexacorallia</taxon>
        <taxon>Scleractinia</taxon>
        <taxon>Caryophylliina</taxon>
        <taxon>Caryophylliidae</taxon>
        <taxon>Desmophyllum</taxon>
    </lineage>
</organism>
<evidence type="ECO:0000256" key="2">
    <source>
        <dbReference type="ARBA" id="ARBA00022692"/>
    </source>
</evidence>
<dbReference type="Gene3D" id="1.20.1070.10">
    <property type="entry name" value="Rhodopsin 7-helix transmembrane proteins"/>
    <property type="match status" value="1"/>
</dbReference>
<keyword evidence="4 5" id="KW-0472">Membrane</keyword>
<dbReference type="SUPFAM" id="SSF81321">
    <property type="entry name" value="Family A G protein-coupled receptor-like"/>
    <property type="match status" value="1"/>
</dbReference>
<proteinExistence type="predicted"/>
<dbReference type="EMBL" id="MU825932">
    <property type="protein sequence ID" value="KAJ7382235.1"/>
    <property type="molecule type" value="Genomic_DNA"/>
</dbReference>
<comment type="caution">
    <text evidence="7">The sequence shown here is derived from an EMBL/GenBank/DDBJ whole genome shotgun (WGS) entry which is preliminary data.</text>
</comment>
<evidence type="ECO:0000313" key="7">
    <source>
        <dbReference type="EMBL" id="KAJ7382235.1"/>
    </source>
</evidence>
<gene>
    <name evidence="7" type="ORF">OS493_036268</name>
</gene>
<dbReference type="PROSITE" id="PS50262">
    <property type="entry name" value="G_PROTEIN_RECEP_F1_2"/>
    <property type="match status" value="1"/>
</dbReference>
<reference evidence="7" key="1">
    <citation type="submission" date="2023-01" db="EMBL/GenBank/DDBJ databases">
        <title>Genome assembly of the deep-sea coral Lophelia pertusa.</title>
        <authorList>
            <person name="Herrera S."/>
            <person name="Cordes E."/>
        </authorList>
    </citation>
    <scope>NUCLEOTIDE SEQUENCE</scope>
    <source>
        <strain evidence="7">USNM1676648</strain>
        <tissue evidence="7">Polyp</tissue>
    </source>
</reference>
<evidence type="ECO:0000259" key="6">
    <source>
        <dbReference type="PROSITE" id="PS50262"/>
    </source>
</evidence>
<evidence type="ECO:0000256" key="3">
    <source>
        <dbReference type="ARBA" id="ARBA00022989"/>
    </source>
</evidence>
<dbReference type="GO" id="GO:0016020">
    <property type="term" value="C:membrane"/>
    <property type="evidence" value="ECO:0007669"/>
    <property type="project" value="UniProtKB-SubCell"/>
</dbReference>
<keyword evidence="3 5" id="KW-1133">Transmembrane helix</keyword>
<keyword evidence="8" id="KW-1185">Reference proteome</keyword>
<feature type="transmembrane region" description="Helical" evidence="5">
    <location>
        <begin position="69"/>
        <end position="92"/>
    </location>
</feature>
<name>A0A9W9ZIV6_9CNID</name>
<evidence type="ECO:0000256" key="4">
    <source>
        <dbReference type="ARBA" id="ARBA00023136"/>
    </source>
</evidence>
<dbReference type="InterPro" id="IPR017452">
    <property type="entry name" value="GPCR_Rhodpsn_7TM"/>
</dbReference>
<dbReference type="Proteomes" id="UP001163046">
    <property type="component" value="Unassembled WGS sequence"/>
</dbReference>
<dbReference type="AlphaFoldDB" id="A0A9W9ZIV6"/>
<comment type="subcellular location">
    <subcellularLocation>
        <location evidence="1">Membrane</location>
    </subcellularLocation>
</comment>
<protein>
    <recommendedName>
        <fullName evidence="6">G-protein coupled receptors family 1 profile domain-containing protein</fullName>
    </recommendedName>
</protein>
<sequence>MVLKRSRILQIATAKSNAVQREANRQQHIRVCKAFSIMVLVFAVCSAPLNAICLWVEYGSGRYEAFENQAVYCFVANFPLLFTSFLDPIIYGTCCHRHIPSKVWRELVSWKNKAFTHVTCSCK</sequence>
<evidence type="ECO:0000313" key="8">
    <source>
        <dbReference type="Proteomes" id="UP001163046"/>
    </source>
</evidence>
<dbReference type="CDD" id="cd00637">
    <property type="entry name" value="7tm_classA_rhodopsin-like"/>
    <property type="match status" value="1"/>
</dbReference>
<evidence type="ECO:0000256" key="5">
    <source>
        <dbReference type="SAM" id="Phobius"/>
    </source>
</evidence>